<dbReference type="Pfam" id="PF00651">
    <property type="entry name" value="BTB"/>
    <property type="match status" value="1"/>
</dbReference>
<dbReference type="PROSITE" id="PS50097">
    <property type="entry name" value="BTB"/>
    <property type="match status" value="1"/>
</dbReference>
<proteinExistence type="predicted"/>
<reference evidence="3 4" key="1">
    <citation type="journal article" date="2007" name="Science">
        <title>Sea anemone genome reveals ancestral eumetazoan gene repertoire and genomic organization.</title>
        <authorList>
            <person name="Putnam N.H."/>
            <person name="Srivastava M."/>
            <person name="Hellsten U."/>
            <person name="Dirks B."/>
            <person name="Chapman J."/>
            <person name="Salamov A."/>
            <person name="Terry A."/>
            <person name="Shapiro H."/>
            <person name="Lindquist E."/>
            <person name="Kapitonov V.V."/>
            <person name="Jurka J."/>
            <person name="Genikhovich G."/>
            <person name="Grigoriev I.V."/>
            <person name="Lucas S.M."/>
            <person name="Steele R.E."/>
            <person name="Finnerty J.R."/>
            <person name="Technau U."/>
            <person name="Martindale M.Q."/>
            <person name="Rokhsar D.S."/>
        </authorList>
    </citation>
    <scope>NUCLEOTIDE SEQUENCE [LARGE SCALE GENOMIC DNA]</scope>
    <source>
        <strain evidence="4">CH2 X CH6</strain>
    </source>
</reference>
<dbReference type="AlphaFoldDB" id="A7T7Y7"/>
<dbReference type="STRING" id="45351.A7T7Y7"/>
<dbReference type="HOGENOM" id="CLU_1811044_0_0_1"/>
<dbReference type="SUPFAM" id="SSF54695">
    <property type="entry name" value="POZ domain"/>
    <property type="match status" value="1"/>
</dbReference>
<evidence type="ECO:0000313" key="3">
    <source>
        <dbReference type="EMBL" id="EDO27909.1"/>
    </source>
</evidence>
<dbReference type="eggNOG" id="KOG4591">
    <property type="taxonomic scope" value="Eukaryota"/>
</dbReference>
<feature type="non-terminal residue" evidence="3">
    <location>
        <position position="143"/>
    </location>
</feature>
<keyword evidence="1" id="KW-0175">Coiled coil</keyword>
<dbReference type="EMBL" id="DS472397">
    <property type="protein sequence ID" value="EDO27909.1"/>
    <property type="molecule type" value="Genomic_DNA"/>
</dbReference>
<gene>
    <name evidence="3" type="ORF">NEMVEDRAFT_v1g5734</name>
</gene>
<organism evidence="3 4">
    <name type="scientific">Nematostella vectensis</name>
    <name type="common">Starlet sea anemone</name>
    <dbReference type="NCBI Taxonomy" id="45351"/>
    <lineage>
        <taxon>Eukaryota</taxon>
        <taxon>Metazoa</taxon>
        <taxon>Cnidaria</taxon>
        <taxon>Anthozoa</taxon>
        <taxon>Hexacorallia</taxon>
        <taxon>Actiniaria</taxon>
        <taxon>Edwardsiidae</taxon>
        <taxon>Nematostella</taxon>
    </lineage>
</organism>
<feature type="coiled-coil region" evidence="1">
    <location>
        <begin position="2"/>
        <end position="29"/>
    </location>
</feature>
<dbReference type="Proteomes" id="UP000001593">
    <property type="component" value="Unassembled WGS sequence"/>
</dbReference>
<evidence type="ECO:0000259" key="2">
    <source>
        <dbReference type="PROSITE" id="PS50097"/>
    </source>
</evidence>
<name>A7T7Y7_NEMVE</name>
<dbReference type="SMART" id="SM00225">
    <property type="entry name" value="BTB"/>
    <property type="match status" value="1"/>
</dbReference>
<keyword evidence="4" id="KW-1185">Reference proteome</keyword>
<evidence type="ECO:0000256" key="1">
    <source>
        <dbReference type="SAM" id="Coils"/>
    </source>
</evidence>
<dbReference type="InterPro" id="IPR011333">
    <property type="entry name" value="SKP1/BTB/POZ_sf"/>
</dbReference>
<evidence type="ECO:0000313" key="4">
    <source>
        <dbReference type="Proteomes" id="UP000001593"/>
    </source>
</evidence>
<dbReference type="InParanoid" id="A7T7Y7"/>
<feature type="domain" description="BTB" evidence="2">
    <location>
        <begin position="63"/>
        <end position="125"/>
    </location>
</feature>
<feature type="non-terminal residue" evidence="3">
    <location>
        <position position="1"/>
    </location>
</feature>
<sequence>QVAKLERHLGLLREEYVKLQNKLVEMEHKYSIAKASAGQGEENSFVSRLLKTVADLYDKDLYSDITVSFGGQKIKAHKFVLAARSDHWCSRDLNEVTELELSDVSVDVGLTLMKWVYTDKAQIPKEESFLINLVHASNKYRLK</sequence>
<dbReference type="InterPro" id="IPR000210">
    <property type="entry name" value="BTB/POZ_dom"/>
</dbReference>
<dbReference type="Gene3D" id="3.30.710.10">
    <property type="entry name" value="Potassium Channel Kv1.1, Chain A"/>
    <property type="match status" value="1"/>
</dbReference>
<dbReference type="PhylomeDB" id="A7T7Y7"/>
<protein>
    <recommendedName>
        <fullName evidence="2">BTB domain-containing protein</fullName>
    </recommendedName>
</protein>
<accession>A7T7Y7</accession>